<dbReference type="Gene3D" id="3.30.230.10">
    <property type="match status" value="1"/>
</dbReference>
<dbReference type="AlphaFoldDB" id="A0A1W1DPM6"/>
<keyword evidence="2" id="KW-0378">Hydrolase</keyword>
<name>A0A1W1DPM6_9ZZZZ</name>
<dbReference type="EMBL" id="FPHT01000350">
    <property type="protein sequence ID" value="SFV83295.1"/>
    <property type="molecule type" value="Genomic_DNA"/>
</dbReference>
<dbReference type="InterPro" id="IPR008269">
    <property type="entry name" value="Lon_proteolytic"/>
</dbReference>
<proteinExistence type="predicted"/>
<dbReference type="GO" id="GO:0005524">
    <property type="term" value="F:ATP binding"/>
    <property type="evidence" value="ECO:0007669"/>
    <property type="project" value="InterPro"/>
</dbReference>
<evidence type="ECO:0000313" key="2">
    <source>
        <dbReference type="EMBL" id="SFV83295.1"/>
    </source>
</evidence>
<gene>
    <name evidence="2" type="ORF">MNB_SUP05-12-731</name>
</gene>
<dbReference type="InterPro" id="IPR027065">
    <property type="entry name" value="Lon_Prtase"/>
</dbReference>
<dbReference type="GO" id="GO:0004252">
    <property type="term" value="F:serine-type endopeptidase activity"/>
    <property type="evidence" value="ECO:0007669"/>
    <property type="project" value="UniProtKB-EC"/>
</dbReference>
<dbReference type="PROSITE" id="PS51786">
    <property type="entry name" value="LON_PROTEOLYTIC"/>
    <property type="match status" value="1"/>
</dbReference>
<sequence length="71" mass="7853">MTGEITLRGEITPIGGLKEKMLAALRGGIKTVIIPDDNERELSEVPDKIKGKLNVIKVKWIDEVLDIALEK</sequence>
<keyword evidence="2" id="KW-0645">Protease</keyword>
<accession>A0A1W1DPM6</accession>
<dbReference type="PANTHER" id="PTHR10046">
    <property type="entry name" value="ATP DEPENDENT LON PROTEASE FAMILY MEMBER"/>
    <property type="match status" value="1"/>
</dbReference>
<dbReference type="Pfam" id="PF05362">
    <property type="entry name" value="Lon_C"/>
    <property type="match status" value="1"/>
</dbReference>
<dbReference type="GO" id="GO:0030163">
    <property type="term" value="P:protein catabolic process"/>
    <property type="evidence" value="ECO:0007669"/>
    <property type="project" value="InterPro"/>
</dbReference>
<dbReference type="GO" id="GO:0004176">
    <property type="term" value="F:ATP-dependent peptidase activity"/>
    <property type="evidence" value="ECO:0007669"/>
    <property type="project" value="InterPro"/>
</dbReference>
<organism evidence="2">
    <name type="scientific">hydrothermal vent metagenome</name>
    <dbReference type="NCBI Taxonomy" id="652676"/>
    <lineage>
        <taxon>unclassified sequences</taxon>
        <taxon>metagenomes</taxon>
        <taxon>ecological metagenomes</taxon>
    </lineage>
</organism>
<dbReference type="GO" id="GO:0006508">
    <property type="term" value="P:proteolysis"/>
    <property type="evidence" value="ECO:0007669"/>
    <property type="project" value="UniProtKB-KW"/>
</dbReference>
<dbReference type="EC" id="3.4.21.53" evidence="2"/>
<protein>
    <submittedName>
        <fullName evidence="2">ATP-dependent protease La Type I</fullName>
        <ecNumber evidence="2">3.4.21.53</ecNumber>
    </submittedName>
</protein>
<dbReference type="InterPro" id="IPR014721">
    <property type="entry name" value="Ribsml_uS5_D2-typ_fold_subgr"/>
</dbReference>
<reference evidence="2" key="1">
    <citation type="submission" date="2016-10" db="EMBL/GenBank/DDBJ databases">
        <authorList>
            <person name="de Groot N.N."/>
        </authorList>
    </citation>
    <scope>NUCLEOTIDE SEQUENCE</scope>
</reference>
<dbReference type="InterPro" id="IPR020568">
    <property type="entry name" value="Ribosomal_Su5_D2-typ_SF"/>
</dbReference>
<feature type="domain" description="Lon proteolytic" evidence="1">
    <location>
        <begin position="1"/>
        <end position="71"/>
    </location>
</feature>
<dbReference type="PRINTS" id="PR00830">
    <property type="entry name" value="ENDOLAPTASE"/>
</dbReference>
<dbReference type="SUPFAM" id="SSF54211">
    <property type="entry name" value="Ribosomal protein S5 domain 2-like"/>
    <property type="match status" value="1"/>
</dbReference>
<evidence type="ECO:0000259" key="1">
    <source>
        <dbReference type="PROSITE" id="PS51786"/>
    </source>
</evidence>